<dbReference type="GO" id="GO:0016114">
    <property type="term" value="P:terpenoid biosynthetic process"/>
    <property type="evidence" value="ECO:0007669"/>
    <property type="project" value="UniProtKB-ARBA"/>
</dbReference>
<dbReference type="SFLD" id="SFLDS00005">
    <property type="entry name" value="Isoprenoid_Synthase_Type_I"/>
    <property type="match status" value="1"/>
</dbReference>
<accession>F0F2M2</accession>
<keyword evidence="1" id="KW-0808">Transferase</keyword>
<dbReference type="NCBIfam" id="TIGR03464">
    <property type="entry name" value="HpnC"/>
    <property type="match status" value="1"/>
</dbReference>
<reference evidence="1 2" key="1">
    <citation type="submission" date="2011-01" db="EMBL/GenBank/DDBJ databases">
        <authorList>
            <person name="Muzny D."/>
            <person name="Qin X."/>
            <person name="Deng J."/>
            <person name="Jiang H."/>
            <person name="Liu Y."/>
            <person name="Qu J."/>
            <person name="Song X.-Z."/>
            <person name="Zhang L."/>
            <person name="Thornton R."/>
            <person name="Coyle M."/>
            <person name="Francisco L."/>
            <person name="Jackson L."/>
            <person name="Javaid M."/>
            <person name="Korchina V."/>
            <person name="Kovar C."/>
            <person name="Mata R."/>
            <person name="Mathew T."/>
            <person name="Ngo R."/>
            <person name="Nguyen L."/>
            <person name="Nguyen N."/>
            <person name="Okwuonu G."/>
            <person name="Ongeri F."/>
            <person name="Pham C."/>
            <person name="Simmons D."/>
            <person name="Wilczek-Boney K."/>
            <person name="Hale W."/>
            <person name="Jakkamsetti A."/>
            <person name="Pham P."/>
            <person name="Ruth R."/>
            <person name="San Lucas F."/>
            <person name="Warren J."/>
            <person name="Zhang J."/>
            <person name="Zhao Z."/>
            <person name="Zhou C."/>
            <person name="Zhu D."/>
            <person name="Lee S."/>
            <person name="Bess C."/>
            <person name="Blankenburg K."/>
            <person name="Forbes L."/>
            <person name="Fu Q."/>
            <person name="Gubbala S."/>
            <person name="Hirani K."/>
            <person name="Jayaseelan J.C."/>
            <person name="Lara F."/>
            <person name="Munidasa M."/>
            <person name="Palculict T."/>
            <person name="Patil S."/>
            <person name="Pu L.-L."/>
            <person name="Saada N."/>
            <person name="Tang L."/>
            <person name="Weissenberger G."/>
            <person name="Zhu Y."/>
            <person name="Hemphill L."/>
            <person name="Shang Y."/>
            <person name="Youmans B."/>
            <person name="Ayvaz T."/>
            <person name="Ross M."/>
            <person name="Santibanez J."/>
            <person name="Aqrawi P."/>
            <person name="Gross S."/>
            <person name="Joshi V."/>
            <person name="Fowler G."/>
            <person name="Nazareth L."/>
            <person name="Reid J."/>
            <person name="Worley K."/>
            <person name="Petrosino J."/>
            <person name="Highlander S."/>
            <person name="Gibbs R."/>
        </authorList>
    </citation>
    <scope>NUCLEOTIDE SEQUENCE [LARGE SCALE GENOMIC DNA]</scope>
    <source>
        <strain evidence="1 2">ATCC 33394</strain>
    </source>
</reference>
<evidence type="ECO:0000313" key="1">
    <source>
        <dbReference type="EMBL" id="EGC16199.1"/>
    </source>
</evidence>
<dbReference type="SFLD" id="SFLDG01018">
    <property type="entry name" value="Squalene/Phytoene_Synthase_Lik"/>
    <property type="match status" value="1"/>
</dbReference>
<dbReference type="GO" id="GO:0004311">
    <property type="term" value="F:geranylgeranyl diphosphate synthase activity"/>
    <property type="evidence" value="ECO:0007669"/>
    <property type="project" value="InterPro"/>
</dbReference>
<dbReference type="SFLD" id="SFLDG01212">
    <property type="entry name" value="Phytoene_synthase_like"/>
    <property type="match status" value="1"/>
</dbReference>
<dbReference type="InterPro" id="IPR008949">
    <property type="entry name" value="Isoprenoid_synthase_dom_sf"/>
</dbReference>
<proteinExistence type="predicted"/>
<evidence type="ECO:0000313" key="2">
    <source>
        <dbReference type="Proteomes" id="UP000004088"/>
    </source>
</evidence>
<dbReference type="STRING" id="888741.HMPREF9098_2368"/>
<dbReference type="Gene3D" id="1.10.600.10">
    <property type="entry name" value="Farnesyl Diphosphate Synthase"/>
    <property type="match status" value="1"/>
</dbReference>
<dbReference type="GO" id="GO:0051996">
    <property type="term" value="F:squalene synthase [NAD(P)H] activity"/>
    <property type="evidence" value="ECO:0007669"/>
    <property type="project" value="InterPro"/>
</dbReference>
<dbReference type="InterPro" id="IPR002060">
    <property type="entry name" value="Squ/phyt_synthse"/>
</dbReference>
<gene>
    <name evidence="1" type="primary">hpnC</name>
    <name evidence="1" type="ORF">HMPREF9098_2368</name>
</gene>
<dbReference type="Proteomes" id="UP000004088">
    <property type="component" value="Unassembled WGS sequence"/>
</dbReference>
<dbReference type="EMBL" id="AEWV01000045">
    <property type="protein sequence ID" value="EGC16199.1"/>
    <property type="molecule type" value="Genomic_DNA"/>
</dbReference>
<dbReference type="InterPro" id="IPR033904">
    <property type="entry name" value="Trans_IPPS_HH"/>
</dbReference>
<dbReference type="PANTHER" id="PTHR31480">
    <property type="entry name" value="BIFUNCTIONAL LYCOPENE CYCLASE/PHYTOENE SYNTHASE"/>
    <property type="match status" value="1"/>
</dbReference>
<dbReference type="RefSeq" id="WP_003784619.1">
    <property type="nucleotide sequence ID" value="NZ_GL870929.1"/>
</dbReference>
<dbReference type="SUPFAM" id="SSF48576">
    <property type="entry name" value="Terpenoid synthases"/>
    <property type="match status" value="1"/>
</dbReference>
<protein>
    <submittedName>
        <fullName evidence="1">Squalene synthase HpnC</fullName>
        <ecNumber evidence="1">2.4.1.21</ecNumber>
    </submittedName>
</protein>
<dbReference type="HOGENOM" id="CLU_037269_0_1_4"/>
<organism evidence="1 2">
    <name type="scientific">Kingella denitrificans ATCC 33394</name>
    <dbReference type="NCBI Taxonomy" id="888741"/>
    <lineage>
        <taxon>Bacteria</taxon>
        <taxon>Pseudomonadati</taxon>
        <taxon>Pseudomonadota</taxon>
        <taxon>Betaproteobacteria</taxon>
        <taxon>Neisseriales</taxon>
        <taxon>Neisseriaceae</taxon>
        <taxon>Kingella</taxon>
    </lineage>
</organism>
<comment type="caution">
    <text evidence="1">The sequence shown here is derived from an EMBL/GenBank/DDBJ whole genome shotgun (WGS) entry which is preliminary data.</text>
</comment>
<dbReference type="InterPro" id="IPR044843">
    <property type="entry name" value="Trans_IPPS_bact-type"/>
</dbReference>
<dbReference type="CDD" id="cd00683">
    <property type="entry name" value="Trans_IPPS_HH"/>
    <property type="match status" value="1"/>
</dbReference>
<dbReference type="InterPro" id="IPR017827">
    <property type="entry name" value="HSQ_synthase_HpnC"/>
</dbReference>
<keyword evidence="1" id="KW-0328">Glycosyltransferase</keyword>
<name>F0F2M2_9NEIS</name>
<dbReference type="AlphaFoldDB" id="F0F2M2"/>
<dbReference type="GO" id="GO:0009011">
    <property type="term" value="F:alpha-1,4-glucan glucosyltransferase (ADP-glucose donor) activity"/>
    <property type="evidence" value="ECO:0007669"/>
    <property type="project" value="UniProtKB-EC"/>
</dbReference>
<sequence>MSAPNHYENFPVGSIVLPRRLRRPIHAVYAFARYADDLADEGDATPEERKSSLHFLARELDKIGAEQTPETALMQRLQAEAVAPFSLPLQPFYDLLSAFEQDTHKTRYQHFGELVDYSRRSANPIGRIILYLYGQTDPQSVGQSDGICTALQLINFWQDVAVDWQKNRVYLPQDDMAKFGVTEDDLAAGCMTPALRKLLAYECGRARKMLYAGAPLGKRLKGRLGFELRLIILGGDRILQKLAENQYDVFQKRPVLVWKDYWLMLKRAWQKK</sequence>
<dbReference type="Pfam" id="PF00494">
    <property type="entry name" value="SQS_PSY"/>
    <property type="match status" value="1"/>
</dbReference>
<dbReference type="EC" id="2.4.1.21" evidence="1"/>
<keyword evidence="2" id="KW-1185">Reference proteome</keyword>